<evidence type="ECO:0000313" key="2">
    <source>
        <dbReference type="EMBL" id="CUJ72886.1"/>
    </source>
</evidence>
<reference evidence="2 3" key="1">
    <citation type="submission" date="2015-09" db="EMBL/GenBank/DDBJ databases">
        <authorList>
            <consortium name="Pathogen Informatics"/>
        </authorList>
    </citation>
    <scope>NUCLEOTIDE SEQUENCE [LARGE SCALE GENOMIC DNA]</scope>
    <source>
        <strain evidence="2 3">2789STDY5608625</strain>
    </source>
</reference>
<feature type="compositionally biased region" description="Basic and acidic residues" evidence="1">
    <location>
        <begin position="30"/>
        <end position="52"/>
    </location>
</feature>
<protein>
    <submittedName>
        <fullName evidence="2">Uncharacterized protein</fullName>
    </submittedName>
</protein>
<accession>A0AAD2J4X7</accession>
<feature type="region of interest" description="Disordered" evidence="1">
    <location>
        <begin position="182"/>
        <end position="205"/>
    </location>
</feature>
<feature type="region of interest" description="Disordered" evidence="1">
    <location>
        <begin position="1"/>
        <end position="114"/>
    </location>
</feature>
<dbReference type="Proteomes" id="UP000044098">
    <property type="component" value="Unassembled WGS sequence"/>
</dbReference>
<evidence type="ECO:0000313" key="3">
    <source>
        <dbReference type="Proteomes" id="UP000044098"/>
    </source>
</evidence>
<evidence type="ECO:0000256" key="1">
    <source>
        <dbReference type="SAM" id="MobiDB-lite"/>
    </source>
</evidence>
<gene>
    <name evidence="2" type="ORF">ERS370000_05549</name>
</gene>
<comment type="caution">
    <text evidence="2">The sequence shown here is derived from an EMBL/GenBank/DDBJ whole genome shotgun (WGS) entry which is preliminary data.</text>
</comment>
<feature type="compositionally biased region" description="Basic and acidic residues" evidence="1">
    <location>
        <begin position="102"/>
        <end position="113"/>
    </location>
</feature>
<name>A0AAD2J4X7_ACHAE</name>
<organism evidence="2 3">
    <name type="scientific">Achromobacter aegrifaciens</name>
    <dbReference type="NCBI Taxonomy" id="1287736"/>
    <lineage>
        <taxon>Bacteria</taxon>
        <taxon>Pseudomonadati</taxon>
        <taxon>Pseudomonadota</taxon>
        <taxon>Betaproteobacteria</taxon>
        <taxon>Burkholderiales</taxon>
        <taxon>Alcaligenaceae</taxon>
        <taxon>Achromobacter</taxon>
    </lineage>
</organism>
<dbReference type="AlphaFoldDB" id="A0AAD2J4X7"/>
<sequence>MEGAGYAAQHEERGRGQAGRGGHAARHQAQRGEDEGQRRGREDFEEAFHPQVHDPPAPVLHHRQVRAFAVEEAGAVEQADGADRSGQERQQVLVPARRAQRRHDAAQHQHQPEADAGELADLPQAAQVHVFIALVAQPEVQVRRHDLRDREVVPGERSDHHQHQRPEQDVDAKLLELGIAPAVDQRRQKQAGGQEARGDPEQRALDMPGAHQRIREPLRQVDAIELLPFDGVVRGEGAQQHLEAEQRHHQEQVLAQGALRRRQGESGKRVLGGRQRLVVFLAAQERPGPDQEADAGQQHHHAEDGPHDVLGAGHVIDQRFMRPVVGVGDRLAFALGGRGPCRPEEEMRELGAARGVGQRVFLHREIFAAAVQRGRVGEQLVVIGGGLRHGARAPRAHRQRVGGGVAAVGAVFGLQFRAQRCLGAHVQLRIVPAVLLARGQVQPGGQFTVQPVGRPVRRLVGAVSPDRSQLHAADRLPGGLAVQDVVAAEQRFAVGRHDLPGNRRRLAIDLAAVEAQQCERDRQYGDQGEP</sequence>
<dbReference type="EMBL" id="CYTK01000013">
    <property type="protein sequence ID" value="CUJ72886.1"/>
    <property type="molecule type" value="Genomic_DNA"/>
</dbReference>
<feature type="region of interest" description="Disordered" evidence="1">
    <location>
        <begin position="286"/>
        <end position="306"/>
    </location>
</feature>
<proteinExistence type="predicted"/>